<evidence type="ECO:0000313" key="2">
    <source>
        <dbReference type="Proteomes" id="UP000661918"/>
    </source>
</evidence>
<organism evidence="1 2">
    <name type="scientific">Deinococcus aerophilus</name>
    <dbReference type="NCBI Taxonomy" id="522488"/>
    <lineage>
        <taxon>Bacteria</taxon>
        <taxon>Thermotogati</taxon>
        <taxon>Deinococcota</taxon>
        <taxon>Deinococci</taxon>
        <taxon>Deinococcales</taxon>
        <taxon>Deinococcaceae</taxon>
        <taxon>Deinococcus</taxon>
    </lineage>
</organism>
<evidence type="ECO:0000313" key="1">
    <source>
        <dbReference type="EMBL" id="GGM05980.1"/>
    </source>
</evidence>
<protein>
    <recommendedName>
        <fullName evidence="3">Water stress and hypersensitive response domain-containing protein</fullName>
    </recommendedName>
</protein>
<evidence type="ECO:0008006" key="3">
    <source>
        <dbReference type="Google" id="ProtNLM"/>
    </source>
</evidence>
<dbReference type="RefSeq" id="WP_188902568.1">
    <property type="nucleotide sequence ID" value="NZ_BMOM01000007.1"/>
</dbReference>
<dbReference type="Proteomes" id="UP000661918">
    <property type="component" value="Unassembled WGS sequence"/>
</dbReference>
<proteinExistence type="predicted"/>
<name>A0ABQ2GQ86_9DEIO</name>
<reference evidence="2" key="1">
    <citation type="journal article" date="2019" name="Int. J. Syst. Evol. Microbiol.">
        <title>The Global Catalogue of Microorganisms (GCM) 10K type strain sequencing project: providing services to taxonomists for standard genome sequencing and annotation.</title>
        <authorList>
            <consortium name="The Broad Institute Genomics Platform"/>
            <consortium name="The Broad Institute Genome Sequencing Center for Infectious Disease"/>
            <person name="Wu L."/>
            <person name="Ma J."/>
        </authorList>
    </citation>
    <scope>NUCLEOTIDE SEQUENCE [LARGE SCALE GENOMIC DNA]</scope>
    <source>
        <strain evidence="2">JCM 15443</strain>
    </source>
</reference>
<comment type="caution">
    <text evidence="1">The sequence shown here is derived from an EMBL/GenBank/DDBJ whole genome shotgun (WGS) entry which is preliminary data.</text>
</comment>
<gene>
    <name evidence="1" type="ORF">GCM10010841_12890</name>
</gene>
<dbReference type="EMBL" id="BMOM01000007">
    <property type="protein sequence ID" value="GGM05980.1"/>
    <property type="molecule type" value="Genomic_DNA"/>
</dbReference>
<keyword evidence="2" id="KW-1185">Reference proteome</keyword>
<accession>A0ABQ2GQ86</accession>
<sequence>MWLPVLALTACAPAVRPQPVQVWEGSARILLRTQDYRLTFTVDPVTHLLSGSLDNRSSGDRFEARGTLLPGPDGAELTAQLTAGDSPRLNASVLGFGVSGLSPKADALLGGRVTGDLFTGSLRVGGVRYPLNLKRVQ</sequence>